<feature type="domain" description="RagB/SusD" evidence="6">
    <location>
        <begin position="355"/>
        <end position="528"/>
    </location>
</feature>
<feature type="domain" description="SusD-like N-terminal" evidence="7">
    <location>
        <begin position="79"/>
        <end position="219"/>
    </location>
</feature>
<sequence>MKISDLSKYIFLFLAVLGLAGCKEDFLERPPLSQLTDGTYYTTGEEVLQATAPLYNVVWFDFNDKSSFGIGDARAGNMISNDYNSFYQFSVAASNDRLIESWRSFYNVIGQSNMVMYNIDKSTKTTVPDNMKRHAIAEARFMRGVAYSYLVRNWGAVPIIDNNVKQMGDTSIARNTVESVWEFAIRDLRYAVKNLPAVSVAKGRINKYSAEGMLSRLFLVRSGVGATGGKRNQTDLDSAKYYAQDVIKNSPFSLMSSYPDLFMTKNNNNPESMFALQWVYNGEWGTQNTFQAYMAYDTKVTGSWDGWGAAHGASADYLKSVSPADSIRRKATFMLYGDLYKEILQKNGGLLYDRNTVANIKKYVVGTADDNDGKVTGMHTEVNTNMLRLAEVYLNYAESILGDKASTSDPEALKYFNMVRTRAGIPALSVITFDDIFKERRVEFAMEGNYWYELVRLYYFNPAKAKEIINGQDKGSYTVAIKPGTGTSASNPRQFVFTFTPVYYKVDDSTFWLPYPESELAKAPNLRKPPVPYKF</sequence>
<organism evidence="8 9">
    <name type="scientific">Pseudarcicella hirudinis</name>
    <dbReference type="NCBI Taxonomy" id="1079859"/>
    <lineage>
        <taxon>Bacteria</taxon>
        <taxon>Pseudomonadati</taxon>
        <taxon>Bacteroidota</taxon>
        <taxon>Cytophagia</taxon>
        <taxon>Cytophagales</taxon>
        <taxon>Flectobacillaceae</taxon>
        <taxon>Pseudarcicella</taxon>
    </lineage>
</organism>
<dbReference type="Proteomes" id="UP000199306">
    <property type="component" value="Unassembled WGS sequence"/>
</dbReference>
<evidence type="ECO:0000259" key="6">
    <source>
        <dbReference type="Pfam" id="PF07980"/>
    </source>
</evidence>
<evidence type="ECO:0000256" key="5">
    <source>
        <dbReference type="ARBA" id="ARBA00023237"/>
    </source>
</evidence>
<gene>
    <name evidence="8" type="ORF">SAMN04515674_11637</name>
</gene>
<dbReference type="InterPro" id="IPR012944">
    <property type="entry name" value="SusD_RagB_dom"/>
</dbReference>
<evidence type="ECO:0000256" key="2">
    <source>
        <dbReference type="ARBA" id="ARBA00006275"/>
    </source>
</evidence>
<dbReference type="AlphaFoldDB" id="A0A1I5XY20"/>
<evidence type="ECO:0000259" key="7">
    <source>
        <dbReference type="Pfam" id="PF14322"/>
    </source>
</evidence>
<proteinExistence type="inferred from homology"/>
<evidence type="ECO:0000313" key="9">
    <source>
        <dbReference type="Proteomes" id="UP000199306"/>
    </source>
</evidence>
<name>A0A1I5XY20_9BACT</name>
<dbReference type="GO" id="GO:0009279">
    <property type="term" value="C:cell outer membrane"/>
    <property type="evidence" value="ECO:0007669"/>
    <property type="project" value="UniProtKB-SubCell"/>
</dbReference>
<accession>A0A1I5XY20</accession>
<dbReference type="EMBL" id="FOXH01000016">
    <property type="protein sequence ID" value="SFQ36872.1"/>
    <property type="molecule type" value="Genomic_DNA"/>
</dbReference>
<evidence type="ECO:0000256" key="4">
    <source>
        <dbReference type="ARBA" id="ARBA00023136"/>
    </source>
</evidence>
<dbReference type="InterPro" id="IPR033985">
    <property type="entry name" value="SusD-like_N"/>
</dbReference>
<comment type="subcellular location">
    <subcellularLocation>
        <location evidence="1">Cell outer membrane</location>
    </subcellularLocation>
</comment>
<protein>
    <submittedName>
        <fullName evidence="8">Starch-binding associating with outer membrane</fullName>
    </submittedName>
</protein>
<keyword evidence="5" id="KW-0998">Cell outer membrane</keyword>
<dbReference type="InterPro" id="IPR011990">
    <property type="entry name" value="TPR-like_helical_dom_sf"/>
</dbReference>
<keyword evidence="4" id="KW-0472">Membrane</keyword>
<evidence type="ECO:0000256" key="3">
    <source>
        <dbReference type="ARBA" id="ARBA00022729"/>
    </source>
</evidence>
<dbReference type="STRING" id="1079859.SAMN04515674_11637"/>
<dbReference type="Pfam" id="PF14322">
    <property type="entry name" value="SusD-like_3"/>
    <property type="match status" value="1"/>
</dbReference>
<dbReference type="OrthoDB" id="5694214at2"/>
<comment type="similarity">
    <text evidence="2">Belongs to the SusD family.</text>
</comment>
<reference evidence="8 9" key="1">
    <citation type="submission" date="2016-10" db="EMBL/GenBank/DDBJ databases">
        <authorList>
            <person name="de Groot N.N."/>
        </authorList>
    </citation>
    <scope>NUCLEOTIDE SEQUENCE [LARGE SCALE GENOMIC DNA]</scope>
    <source>
        <strain evidence="9">E92,LMG 26720,CCM 7988</strain>
    </source>
</reference>
<dbReference type="Pfam" id="PF07980">
    <property type="entry name" value="SusD_RagB"/>
    <property type="match status" value="1"/>
</dbReference>
<dbReference type="Gene3D" id="1.25.40.390">
    <property type="match status" value="1"/>
</dbReference>
<evidence type="ECO:0000256" key="1">
    <source>
        <dbReference type="ARBA" id="ARBA00004442"/>
    </source>
</evidence>
<keyword evidence="3" id="KW-0732">Signal</keyword>
<dbReference type="PROSITE" id="PS51257">
    <property type="entry name" value="PROKAR_LIPOPROTEIN"/>
    <property type="match status" value="1"/>
</dbReference>
<dbReference type="SUPFAM" id="SSF48452">
    <property type="entry name" value="TPR-like"/>
    <property type="match status" value="1"/>
</dbReference>
<evidence type="ECO:0000313" key="8">
    <source>
        <dbReference type="EMBL" id="SFQ36872.1"/>
    </source>
</evidence>
<keyword evidence="9" id="KW-1185">Reference proteome</keyword>